<proteinExistence type="predicted"/>
<sequence>MSPTIVITGSTSGFGRALALELAGHGAHLVVAGRNETAAREVARTIGENQALGMRYDARDETSVAALWDAAINRFGRVDHWILNAGVGTSRGRLDELSVEEIRTAVDTNLVGALLGARHALTGMLAQGRGRIWITEGLGSEGRTLAGTGVYSATKAAVTQAFEVLALECKGTPLEVGFIRPGIMPTGLTQSGDSDSTGFAALQLRLLADSPEDVAREFAPRILAARGARTRLTWLTPTRIAAHLLTRPLGSPSQPPSR</sequence>
<keyword evidence="1" id="KW-0560">Oxidoreductase</keyword>
<dbReference type="AlphaFoldDB" id="A0A2H1IET3"/>
<gene>
    <name evidence="1" type="ORF">BAURA86_00562</name>
</gene>
<dbReference type="EMBL" id="FXZI01000001">
    <property type="protein sequence ID" value="SMX73650.1"/>
    <property type="molecule type" value="Genomic_DNA"/>
</dbReference>
<dbReference type="InterPro" id="IPR036291">
    <property type="entry name" value="NAD(P)-bd_dom_sf"/>
</dbReference>
<dbReference type="Proteomes" id="UP000234300">
    <property type="component" value="Unassembled WGS sequence"/>
</dbReference>
<evidence type="ECO:0000313" key="1">
    <source>
        <dbReference type="EMBL" id="SMX73650.1"/>
    </source>
</evidence>
<dbReference type="InterPro" id="IPR002347">
    <property type="entry name" value="SDR_fam"/>
</dbReference>
<accession>A0A2H1IET3</accession>
<name>A0A2H1IET3_BREAU</name>
<dbReference type="PANTHER" id="PTHR24314:SF21">
    <property type="entry name" value="CHLOROPHYLL(IDE) B REDUCTASE NYC1, CHLOROPLASTIC-RELATED"/>
    <property type="match status" value="1"/>
</dbReference>
<organism evidence="1 2">
    <name type="scientific">Brevibacterium aurantiacum</name>
    <dbReference type="NCBI Taxonomy" id="273384"/>
    <lineage>
        <taxon>Bacteria</taxon>
        <taxon>Bacillati</taxon>
        <taxon>Actinomycetota</taxon>
        <taxon>Actinomycetes</taxon>
        <taxon>Micrococcales</taxon>
        <taxon>Brevibacteriaceae</taxon>
        <taxon>Brevibacterium</taxon>
    </lineage>
</organism>
<reference evidence="1 2" key="1">
    <citation type="submission" date="2017-03" db="EMBL/GenBank/DDBJ databases">
        <authorList>
            <person name="Afonso C.L."/>
            <person name="Miller P.J."/>
            <person name="Scott M.A."/>
            <person name="Spackman E."/>
            <person name="Goraichik I."/>
            <person name="Dimitrov K.M."/>
            <person name="Suarez D.L."/>
            <person name="Swayne D.E."/>
        </authorList>
    </citation>
    <scope>NUCLEOTIDE SEQUENCE [LARGE SCALE GENOMIC DNA]</scope>
    <source>
        <strain evidence="2">8(6)</strain>
    </source>
</reference>
<dbReference type="RefSeq" id="WP_101556381.1">
    <property type="nucleotide sequence ID" value="NZ_FXZI01000001.1"/>
</dbReference>
<dbReference type="GO" id="GO:0034256">
    <property type="term" value="F:chlorophyll(ide) b reductase activity"/>
    <property type="evidence" value="ECO:0007669"/>
    <property type="project" value="UniProtKB-EC"/>
</dbReference>
<dbReference type="GO" id="GO:0010304">
    <property type="term" value="P:PSII associated light-harvesting complex II catabolic process"/>
    <property type="evidence" value="ECO:0007669"/>
    <property type="project" value="TreeGrafter"/>
</dbReference>
<protein>
    <submittedName>
        <fullName evidence="1">NADP-dependent 3-hydroxy acid dehydrogenase YdfG</fullName>
        <ecNumber evidence="1">1.1.1.294</ecNumber>
    </submittedName>
</protein>
<dbReference type="PANTHER" id="PTHR24314">
    <property type="entry name" value="NON-SPECIFIC LIPID TRANSFER PROTEIN-RELATED"/>
    <property type="match status" value="1"/>
</dbReference>
<dbReference type="InterPro" id="IPR052625">
    <property type="entry name" value="Chl_b_Red"/>
</dbReference>
<dbReference type="SUPFAM" id="SSF51735">
    <property type="entry name" value="NAD(P)-binding Rossmann-fold domains"/>
    <property type="match status" value="1"/>
</dbReference>
<dbReference type="Gene3D" id="3.40.50.720">
    <property type="entry name" value="NAD(P)-binding Rossmann-like Domain"/>
    <property type="match status" value="1"/>
</dbReference>
<dbReference type="Pfam" id="PF00106">
    <property type="entry name" value="adh_short"/>
    <property type="match status" value="1"/>
</dbReference>
<dbReference type="PRINTS" id="PR00081">
    <property type="entry name" value="GDHRDH"/>
</dbReference>
<dbReference type="CDD" id="cd05233">
    <property type="entry name" value="SDR_c"/>
    <property type="match status" value="1"/>
</dbReference>
<dbReference type="EC" id="1.1.1.294" evidence="1"/>
<evidence type="ECO:0000313" key="2">
    <source>
        <dbReference type="Proteomes" id="UP000234300"/>
    </source>
</evidence>
<dbReference type="GO" id="GO:0015996">
    <property type="term" value="P:chlorophyll catabolic process"/>
    <property type="evidence" value="ECO:0007669"/>
    <property type="project" value="TreeGrafter"/>
</dbReference>